<feature type="compositionally biased region" description="Basic and acidic residues" evidence="7">
    <location>
        <begin position="813"/>
        <end position="828"/>
    </location>
</feature>
<dbReference type="EMBL" id="GFTR01008114">
    <property type="protein sequence ID" value="JAW08312.1"/>
    <property type="molecule type" value="Transcribed_RNA"/>
</dbReference>
<evidence type="ECO:0000256" key="5">
    <source>
        <dbReference type="ARBA" id="ARBA00022989"/>
    </source>
</evidence>
<dbReference type="GO" id="GO:0016020">
    <property type="term" value="C:membrane"/>
    <property type="evidence" value="ECO:0007669"/>
    <property type="project" value="UniProtKB-SubCell"/>
</dbReference>
<keyword evidence="3 8" id="KW-0812">Transmembrane</keyword>
<feature type="transmembrane region" description="Helical" evidence="8">
    <location>
        <begin position="145"/>
        <end position="165"/>
    </location>
</feature>
<keyword evidence="2" id="KW-0813">Transport</keyword>
<dbReference type="InterPro" id="IPR013057">
    <property type="entry name" value="AA_transpt_TM"/>
</dbReference>
<accession>A0A224XIA2</accession>
<feature type="transmembrane region" description="Helical" evidence="8">
    <location>
        <begin position="341"/>
        <end position="362"/>
    </location>
</feature>
<feature type="compositionally biased region" description="Basic and acidic residues" evidence="7">
    <location>
        <begin position="732"/>
        <end position="765"/>
    </location>
</feature>
<feature type="domain" description="Amino acid transporter transmembrane" evidence="9">
    <location>
        <begin position="8"/>
        <end position="393"/>
    </location>
</feature>
<organism evidence="10">
    <name type="scientific">Panstrongylus lignarius</name>
    <dbReference type="NCBI Taxonomy" id="156445"/>
    <lineage>
        <taxon>Eukaryota</taxon>
        <taxon>Metazoa</taxon>
        <taxon>Ecdysozoa</taxon>
        <taxon>Arthropoda</taxon>
        <taxon>Hexapoda</taxon>
        <taxon>Insecta</taxon>
        <taxon>Pterygota</taxon>
        <taxon>Neoptera</taxon>
        <taxon>Paraneoptera</taxon>
        <taxon>Hemiptera</taxon>
        <taxon>Heteroptera</taxon>
        <taxon>Panheteroptera</taxon>
        <taxon>Cimicomorpha</taxon>
        <taxon>Reduviidae</taxon>
        <taxon>Triatominae</taxon>
        <taxon>Panstrongylus</taxon>
    </lineage>
</organism>
<dbReference type="PANTHER" id="PTHR22950">
    <property type="entry name" value="AMINO ACID TRANSPORTER"/>
    <property type="match status" value="1"/>
</dbReference>
<dbReference type="AlphaFoldDB" id="A0A224XIA2"/>
<feature type="transmembrane region" description="Helical" evidence="8">
    <location>
        <begin position="119"/>
        <end position="138"/>
    </location>
</feature>
<feature type="transmembrane region" description="Helical" evidence="8">
    <location>
        <begin position="32"/>
        <end position="58"/>
    </location>
</feature>
<sequence length="828" mass="91147">MGTNAGNVLTLANSIIGVSVLAMPFCFKQCGIVLSILMLLFSSMVSKLACHFLIKSALLEKRKNFEMLAFRVYGPTGKLMVELCIIGFMLGTCVAFFVIMGDLGPAILGPPLGFDHPSALRPSVLIGVAVFVVLPLGLLRNVDSLNTICAASILFYVCLVLKVLSEATTNIRSWNWIDNVYLWRPSGILQCIPIFSMALSCQTQLFEIFDGFLSTPLDRMNGVVRTAINMTTVFYISVGLFGYIAYCNQSFTGNLMMNFSPTLWSEVIKVGFVLSVAVSFPLVIFPCRASIHSLLFSKSGHGYELVGGSSHIPETRFQCITLVIVTSSLVVGLVMPNIEVVLGLVGSTIGVFICVITPGIIFTSLSTKNTNERIVAQMLIGIGLIIMVLGTYANLSATQEVVRENHLPDIRPEIKLKPQIIQPAVTEIPAKVGGDFIAVEKSKIIIPESKKSKLPEEPKMKPLPAIESKVIPKDIPPPALGSAPNLLVKQEKKKVSADNSFIKKEPAVKVLAKMEADKAPPVVNPEPPPKEIPKAVQVLPVAPLVLAPELREDSKLLKKVNEELILPQNFKNQPVNESISDTKIRNEQLAMVIEDVKKSLPQQSEKIANINEAVIEKSENLNKKPLDKLTMSMAQGVPLPLAVKGVKPAEERKEKQPSADVDPPKVEKEKNSMAERGLLEKVEVREKRDTEVEVKEEQDKEKENVVEKERSTEEKPVEPVEETPKVLAVQKEPAEKKEKSEQENCPRPTDRTNTDTVKAEEKDNHVSNPSEQPKQPDSLIKIPARLSEPDVAKLDVDPKLLSDNQIVQGDNVMPKKRDLKSVNRKDDK</sequence>
<dbReference type="Pfam" id="PF01490">
    <property type="entry name" value="Aa_trans"/>
    <property type="match status" value="1"/>
</dbReference>
<comment type="subcellular location">
    <subcellularLocation>
        <location evidence="1">Membrane</location>
        <topology evidence="1">Multi-pass membrane protein</topology>
    </subcellularLocation>
</comment>
<feature type="compositionally biased region" description="Polar residues" evidence="7">
    <location>
        <begin position="766"/>
        <end position="775"/>
    </location>
</feature>
<feature type="region of interest" description="Disordered" evidence="7">
    <location>
        <begin position="805"/>
        <end position="828"/>
    </location>
</feature>
<keyword evidence="5 8" id="KW-1133">Transmembrane helix</keyword>
<evidence type="ECO:0000256" key="8">
    <source>
        <dbReference type="SAM" id="Phobius"/>
    </source>
</evidence>
<evidence type="ECO:0000256" key="1">
    <source>
        <dbReference type="ARBA" id="ARBA00004141"/>
    </source>
</evidence>
<feature type="region of interest" description="Disordered" evidence="7">
    <location>
        <begin position="643"/>
        <end position="787"/>
    </location>
</feature>
<evidence type="ECO:0000313" key="10">
    <source>
        <dbReference type="EMBL" id="JAW08312.1"/>
    </source>
</evidence>
<feature type="transmembrane region" description="Helical" evidence="8">
    <location>
        <begin position="266"/>
        <end position="285"/>
    </location>
</feature>
<evidence type="ECO:0000256" key="7">
    <source>
        <dbReference type="SAM" id="MobiDB-lite"/>
    </source>
</evidence>
<feature type="transmembrane region" description="Helical" evidence="8">
    <location>
        <begin position="79"/>
        <end position="99"/>
    </location>
</feature>
<reference evidence="10" key="1">
    <citation type="journal article" date="2018" name="PLoS Negl. Trop. Dis.">
        <title>An insight into the salivary gland and fat body transcriptome of Panstrongylus lignarius (Hemiptera: Heteroptera), the main vector of Chagas disease in Peru.</title>
        <authorList>
            <person name="Nevoa J.C."/>
            <person name="Mendes M.T."/>
            <person name="da Silva M.V."/>
            <person name="Soares S.C."/>
            <person name="Oliveira C.J.F."/>
            <person name="Ribeiro J.M.C."/>
        </authorList>
    </citation>
    <scope>NUCLEOTIDE SEQUENCE</scope>
</reference>
<evidence type="ECO:0000256" key="2">
    <source>
        <dbReference type="ARBA" id="ARBA00022448"/>
    </source>
</evidence>
<evidence type="ECO:0000256" key="3">
    <source>
        <dbReference type="ARBA" id="ARBA00022692"/>
    </source>
</evidence>
<feature type="transmembrane region" description="Helical" evidence="8">
    <location>
        <begin position="317"/>
        <end position="335"/>
    </location>
</feature>
<dbReference type="GO" id="GO:0015179">
    <property type="term" value="F:L-amino acid transmembrane transporter activity"/>
    <property type="evidence" value="ECO:0007669"/>
    <property type="project" value="TreeGrafter"/>
</dbReference>
<proteinExistence type="predicted"/>
<keyword evidence="6 8" id="KW-0472">Membrane</keyword>
<protein>
    <submittedName>
        <fullName evidence="10">Putative amino acid transporter protein</fullName>
    </submittedName>
</protein>
<name>A0A224XIA2_9HEMI</name>
<feature type="transmembrane region" description="Helical" evidence="8">
    <location>
        <begin position="374"/>
        <end position="395"/>
    </location>
</feature>
<feature type="compositionally biased region" description="Basic and acidic residues" evidence="7">
    <location>
        <begin position="647"/>
        <end position="724"/>
    </location>
</feature>
<feature type="transmembrane region" description="Helical" evidence="8">
    <location>
        <begin position="227"/>
        <end position="246"/>
    </location>
</feature>
<evidence type="ECO:0000259" key="9">
    <source>
        <dbReference type="Pfam" id="PF01490"/>
    </source>
</evidence>
<evidence type="ECO:0000256" key="6">
    <source>
        <dbReference type="ARBA" id="ARBA00023136"/>
    </source>
</evidence>
<dbReference type="PANTHER" id="PTHR22950:SF646">
    <property type="entry name" value="SODIUM-COUPLED NEUTRAL AMINO ACID TRANSPORTER 10-RELATED"/>
    <property type="match status" value="1"/>
</dbReference>
<keyword evidence="4" id="KW-0029">Amino-acid transport</keyword>
<evidence type="ECO:0000256" key="4">
    <source>
        <dbReference type="ARBA" id="ARBA00022970"/>
    </source>
</evidence>